<name>A0ABW2A666_9GAMM</name>
<feature type="domain" description="PpiC" evidence="6">
    <location>
        <begin position="12"/>
        <end position="95"/>
    </location>
</feature>
<evidence type="ECO:0000313" key="8">
    <source>
        <dbReference type="Proteomes" id="UP001596422"/>
    </source>
</evidence>
<dbReference type="PROSITE" id="PS50198">
    <property type="entry name" value="PPIC_PPIASE_2"/>
    <property type="match status" value="1"/>
</dbReference>
<evidence type="ECO:0000256" key="1">
    <source>
        <dbReference type="ARBA" id="ARBA00000971"/>
    </source>
</evidence>
<organism evidence="7 8">
    <name type="scientific">Marinobacterium aestuariivivens</name>
    <dbReference type="NCBI Taxonomy" id="1698799"/>
    <lineage>
        <taxon>Bacteria</taxon>
        <taxon>Pseudomonadati</taxon>
        <taxon>Pseudomonadota</taxon>
        <taxon>Gammaproteobacteria</taxon>
        <taxon>Oceanospirillales</taxon>
        <taxon>Oceanospirillaceae</taxon>
        <taxon>Marinobacterium</taxon>
    </lineage>
</organism>
<keyword evidence="8" id="KW-1185">Reference proteome</keyword>
<comment type="catalytic activity">
    <reaction evidence="1">
        <text>[protein]-peptidylproline (omega=180) = [protein]-peptidylproline (omega=0)</text>
        <dbReference type="Rhea" id="RHEA:16237"/>
        <dbReference type="Rhea" id="RHEA-COMP:10747"/>
        <dbReference type="Rhea" id="RHEA-COMP:10748"/>
        <dbReference type="ChEBI" id="CHEBI:83833"/>
        <dbReference type="ChEBI" id="CHEBI:83834"/>
        <dbReference type="EC" id="5.2.1.8"/>
    </reaction>
</comment>
<dbReference type="InterPro" id="IPR050245">
    <property type="entry name" value="PrsA_foldase"/>
</dbReference>
<accession>A0ABW2A666</accession>
<dbReference type="InterPro" id="IPR000297">
    <property type="entry name" value="PPIase_PpiC"/>
</dbReference>
<evidence type="ECO:0000256" key="3">
    <source>
        <dbReference type="ARBA" id="ARBA00013194"/>
    </source>
</evidence>
<dbReference type="EC" id="5.2.1.8" evidence="3"/>
<comment type="similarity">
    <text evidence="2">Belongs to the PpiC/parvulin rotamase family.</text>
</comment>
<evidence type="ECO:0000313" key="7">
    <source>
        <dbReference type="EMBL" id="MFC6672957.1"/>
    </source>
</evidence>
<dbReference type="Gene3D" id="3.10.50.40">
    <property type="match status" value="1"/>
</dbReference>
<proteinExistence type="inferred from homology"/>
<dbReference type="SUPFAM" id="SSF54534">
    <property type="entry name" value="FKBP-like"/>
    <property type="match status" value="1"/>
</dbReference>
<evidence type="ECO:0000259" key="6">
    <source>
        <dbReference type="PROSITE" id="PS50198"/>
    </source>
</evidence>
<dbReference type="PROSITE" id="PS01096">
    <property type="entry name" value="PPIC_PPIASE_1"/>
    <property type="match status" value="1"/>
</dbReference>
<dbReference type="Pfam" id="PF00639">
    <property type="entry name" value="Rotamase"/>
    <property type="match status" value="1"/>
</dbReference>
<evidence type="ECO:0000256" key="2">
    <source>
        <dbReference type="ARBA" id="ARBA00007656"/>
    </source>
</evidence>
<dbReference type="InterPro" id="IPR046357">
    <property type="entry name" value="PPIase_dom_sf"/>
</dbReference>
<dbReference type="RefSeq" id="WP_379911362.1">
    <property type="nucleotide sequence ID" value="NZ_JBHSWE010000001.1"/>
</dbReference>
<keyword evidence="4 5" id="KW-0697">Rotamase</keyword>
<evidence type="ECO:0000256" key="5">
    <source>
        <dbReference type="PROSITE-ProRule" id="PRU00278"/>
    </source>
</evidence>
<dbReference type="GO" id="GO:0016853">
    <property type="term" value="F:isomerase activity"/>
    <property type="evidence" value="ECO:0007669"/>
    <property type="project" value="UniProtKB-KW"/>
</dbReference>
<comment type="caution">
    <text evidence="7">The sequence shown here is derived from an EMBL/GenBank/DDBJ whole genome shotgun (WGS) entry which is preliminary data.</text>
</comment>
<dbReference type="EMBL" id="JBHSWE010000001">
    <property type="protein sequence ID" value="MFC6672957.1"/>
    <property type="molecule type" value="Genomic_DNA"/>
</dbReference>
<dbReference type="Proteomes" id="UP001596422">
    <property type="component" value="Unassembled WGS sequence"/>
</dbReference>
<gene>
    <name evidence="7" type="ORF">ACFQDL_24855</name>
</gene>
<dbReference type="PANTHER" id="PTHR47245">
    <property type="entry name" value="PEPTIDYLPROLYL ISOMERASE"/>
    <property type="match status" value="1"/>
</dbReference>
<dbReference type="PANTHER" id="PTHR47245:SF2">
    <property type="entry name" value="PEPTIDYL-PROLYL CIS-TRANS ISOMERASE HP_0175-RELATED"/>
    <property type="match status" value="1"/>
</dbReference>
<keyword evidence="5 7" id="KW-0413">Isomerase</keyword>
<dbReference type="InterPro" id="IPR023058">
    <property type="entry name" value="PPIase_PpiC_CS"/>
</dbReference>
<reference evidence="8" key="1">
    <citation type="journal article" date="2019" name="Int. J. Syst. Evol. Microbiol.">
        <title>The Global Catalogue of Microorganisms (GCM) 10K type strain sequencing project: providing services to taxonomists for standard genome sequencing and annotation.</title>
        <authorList>
            <consortium name="The Broad Institute Genomics Platform"/>
            <consortium name="The Broad Institute Genome Sequencing Center for Infectious Disease"/>
            <person name="Wu L."/>
            <person name="Ma J."/>
        </authorList>
    </citation>
    <scope>NUCLEOTIDE SEQUENCE [LARGE SCALE GENOMIC DNA]</scope>
    <source>
        <strain evidence="8">NBRC 111756</strain>
    </source>
</reference>
<sequence>MEDYFSLHSPRFDAVEISHILLDSEDKAREIVALLEDDPDSFAELAQEHSLADESREQGGALGRILRGALFGEAEAKVFNAAVNEALGPFPSADGQLFEIFMVTARHPASLDDSTRAEVKKLLHREWLQAKASEHRIEYL</sequence>
<protein>
    <recommendedName>
        <fullName evidence="3">peptidylprolyl isomerase</fullName>
        <ecNumber evidence="3">5.2.1.8</ecNumber>
    </recommendedName>
</protein>
<evidence type="ECO:0000256" key="4">
    <source>
        <dbReference type="ARBA" id="ARBA00023110"/>
    </source>
</evidence>